<evidence type="ECO:0000313" key="2">
    <source>
        <dbReference type="EMBL" id="CAL1592196.1"/>
    </source>
</evidence>
<accession>A0AAV2KVH6</accession>
<dbReference type="Proteomes" id="UP001497482">
    <property type="component" value="Chromosome 2"/>
</dbReference>
<gene>
    <name evidence="2" type="ORF">KC01_LOCUS21478</name>
</gene>
<proteinExistence type="predicted"/>
<dbReference type="EMBL" id="OZ035824">
    <property type="protein sequence ID" value="CAL1592196.1"/>
    <property type="molecule type" value="Genomic_DNA"/>
</dbReference>
<feature type="compositionally biased region" description="Basic and acidic residues" evidence="1">
    <location>
        <begin position="86"/>
        <end position="108"/>
    </location>
</feature>
<name>A0AAV2KVH6_KNICA</name>
<feature type="compositionally biased region" description="Low complexity" evidence="1">
    <location>
        <begin position="13"/>
        <end position="27"/>
    </location>
</feature>
<keyword evidence="3" id="KW-1185">Reference proteome</keyword>
<sequence>MWLVCVPAAAAGSLSTSQPVQSSVSTQDFGSLRSTTFHFELEKERGDRLRKKERGGELRKEKERGDELRKEKERRPAEEEGEERGDELRKEERGDQLRKEKERGEETS</sequence>
<organism evidence="2 3">
    <name type="scientific">Knipowitschia caucasica</name>
    <name type="common">Caucasian dwarf goby</name>
    <name type="synonym">Pomatoschistus caucasicus</name>
    <dbReference type="NCBI Taxonomy" id="637954"/>
    <lineage>
        <taxon>Eukaryota</taxon>
        <taxon>Metazoa</taxon>
        <taxon>Chordata</taxon>
        <taxon>Craniata</taxon>
        <taxon>Vertebrata</taxon>
        <taxon>Euteleostomi</taxon>
        <taxon>Actinopterygii</taxon>
        <taxon>Neopterygii</taxon>
        <taxon>Teleostei</taxon>
        <taxon>Neoteleostei</taxon>
        <taxon>Acanthomorphata</taxon>
        <taxon>Gobiaria</taxon>
        <taxon>Gobiiformes</taxon>
        <taxon>Gobioidei</taxon>
        <taxon>Gobiidae</taxon>
        <taxon>Gobiinae</taxon>
        <taxon>Knipowitschia</taxon>
    </lineage>
</organism>
<protein>
    <submittedName>
        <fullName evidence="2">Uncharacterized protein</fullName>
    </submittedName>
</protein>
<evidence type="ECO:0000256" key="1">
    <source>
        <dbReference type="SAM" id="MobiDB-lite"/>
    </source>
</evidence>
<feature type="region of interest" description="Disordered" evidence="1">
    <location>
        <begin position="10"/>
        <end position="108"/>
    </location>
</feature>
<evidence type="ECO:0000313" key="3">
    <source>
        <dbReference type="Proteomes" id="UP001497482"/>
    </source>
</evidence>
<feature type="compositionally biased region" description="Polar residues" evidence="1">
    <location>
        <begin position="28"/>
        <end position="37"/>
    </location>
</feature>
<dbReference type="AlphaFoldDB" id="A0AAV2KVH6"/>
<feature type="compositionally biased region" description="Basic and acidic residues" evidence="1">
    <location>
        <begin position="54"/>
        <end position="78"/>
    </location>
</feature>
<reference evidence="2 3" key="1">
    <citation type="submission" date="2024-04" db="EMBL/GenBank/DDBJ databases">
        <authorList>
            <person name="Waldvogel A.-M."/>
            <person name="Schoenle A."/>
        </authorList>
    </citation>
    <scope>NUCLEOTIDE SEQUENCE [LARGE SCALE GENOMIC DNA]</scope>
</reference>